<dbReference type="Proteomes" id="UP000318370">
    <property type="component" value="Unassembled WGS sequence"/>
</dbReference>
<dbReference type="Gene3D" id="3.20.20.140">
    <property type="entry name" value="Metal-dependent hydrolases"/>
    <property type="match status" value="1"/>
</dbReference>
<evidence type="ECO:0000313" key="2">
    <source>
        <dbReference type="EMBL" id="VUS81443.1"/>
    </source>
</evidence>
<organism evidence="2 3">
    <name type="scientific">Klebsiella spallanzanii</name>
    <dbReference type="NCBI Taxonomy" id="2587528"/>
    <lineage>
        <taxon>Bacteria</taxon>
        <taxon>Pseudomonadati</taxon>
        <taxon>Pseudomonadota</taxon>
        <taxon>Gammaproteobacteria</taxon>
        <taxon>Enterobacterales</taxon>
        <taxon>Enterobacteriaceae</taxon>
        <taxon>Klebsiella/Raoultella group</taxon>
        <taxon>Klebsiella</taxon>
    </lineage>
</organism>
<dbReference type="InterPro" id="IPR032466">
    <property type="entry name" value="Metal_Hydrolase"/>
</dbReference>
<dbReference type="InterPro" id="IPR006680">
    <property type="entry name" value="Amidohydro-rel"/>
</dbReference>
<sequence length="264" mass="29957">MHFDTHAHVFTTGLPLAEHCRYVPEYDATPAQYLAQLDRHHVDKAILIQPSFLGTDNSYMLEAIRQSPDRFYGVAVIDPNTPLSAMEALKQQGIIGVRLNLIGQDLPDLTAPVWQQHLRNIKALGWHIELHRPVADLVPLLGVPLAADVKIVIDHFGLPVQKEQDPGFVYLLKHAETGKIWVKISASYRNGSEEKPTDNTKMLVPLLLKHFGPERLLWGSDWPHTRYEDSMTYTKAIEEIYNWELTNIQRDNIFGLSATELING</sequence>
<dbReference type="EMBL" id="CABGHF010000022">
    <property type="protein sequence ID" value="VUS81443.1"/>
    <property type="molecule type" value="Genomic_DNA"/>
</dbReference>
<dbReference type="PANTHER" id="PTHR35563:SF2">
    <property type="entry name" value="BARREL METAL-DEPENDENT HYDROLASE, PUTATIVE (AFU_ORTHOLOGUE AFUA_1G16240)-RELATED"/>
    <property type="match status" value="1"/>
</dbReference>
<dbReference type="AlphaFoldDB" id="A0A564LIW8"/>
<gene>
    <name evidence="2" type="primary">ligI</name>
    <name evidence="2" type="ORF">SB6408_05562</name>
</gene>
<keyword evidence="2" id="KW-0378">Hydrolase</keyword>
<protein>
    <submittedName>
        <fullName evidence="2">2-pyrone-4,6-dicarbaxylate hydrolase</fullName>
    </submittedName>
</protein>
<proteinExistence type="predicted"/>
<dbReference type="InterPro" id="IPR052358">
    <property type="entry name" value="Aro_Compnd_Degr_Hydrolases"/>
</dbReference>
<reference evidence="2 3" key="1">
    <citation type="submission" date="2019-07" db="EMBL/GenBank/DDBJ databases">
        <authorList>
            <person name="Brisse S."/>
            <person name="Rodrigues C."/>
            <person name="Thorpe H."/>
        </authorList>
    </citation>
    <scope>NUCLEOTIDE SEQUENCE [LARGE SCALE GENOMIC DNA]</scope>
    <source>
        <strain evidence="2">SB6408</strain>
    </source>
</reference>
<name>A0A564LIW8_9ENTR</name>
<dbReference type="Pfam" id="PF04909">
    <property type="entry name" value="Amidohydro_2"/>
    <property type="match status" value="1"/>
</dbReference>
<evidence type="ECO:0000259" key="1">
    <source>
        <dbReference type="Pfam" id="PF04909"/>
    </source>
</evidence>
<feature type="domain" description="Amidohydrolase-related" evidence="1">
    <location>
        <begin position="4"/>
        <end position="261"/>
    </location>
</feature>
<accession>A0A564LIW8</accession>
<dbReference type="PANTHER" id="PTHR35563">
    <property type="entry name" value="BARREL METAL-DEPENDENT HYDROLASE, PUTATIVE (AFU_ORTHOLOGUE AFUA_1G16240)-RELATED"/>
    <property type="match status" value="1"/>
</dbReference>
<dbReference type="SUPFAM" id="SSF51556">
    <property type="entry name" value="Metallo-dependent hydrolases"/>
    <property type="match status" value="1"/>
</dbReference>
<evidence type="ECO:0000313" key="3">
    <source>
        <dbReference type="Proteomes" id="UP000318370"/>
    </source>
</evidence>
<dbReference type="RefSeq" id="WP_142463262.1">
    <property type="nucleotide sequence ID" value="NZ_CABGHF010000022.1"/>
</dbReference>
<dbReference type="GO" id="GO:0016787">
    <property type="term" value="F:hydrolase activity"/>
    <property type="evidence" value="ECO:0007669"/>
    <property type="project" value="UniProtKB-KW"/>
</dbReference>